<sequence>MRLRAADLYQAAEDCRNQASVSAQYRQQSGFWRILILTGVSELYKALLRTNSIGYLNGIEMFLSEVAALSTTVDVAEKYLKELADELSHEMQLYKWCLDETGMMFVRDNWRPPEM</sequence>
<name>A0ABR3VDP7_HUMIN</name>
<dbReference type="Proteomes" id="UP001583172">
    <property type="component" value="Unassembled WGS sequence"/>
</dbReference>
<accession>A0ABR3VDP7</accession>
<proteinExistence type="predicted"/>
<evidence type="ECO:0000313" key="2">
    <source>
        <dbReference type="Proteomes" id="UP001583172"/>
    </source>
</evidence>
<reference evidence="1 2" key="1">
    <citation type="journal article" date="2024" name="Commun. Biol.">
        <title>Comparative genomic analysis of thermophilic fungi reveals convergent evolutionary adaptations and gene losses.</title>
        <authorList>
            <person name="Steindorff A.S."/>
            <person name="Aguilar-Pontes M.V."/>
            <person name="Robinson A.J."/>
            <person name="Andreopoulos B."/>
            <person name="LaButti K."/>
            <person name="Kuo A."/>
            <person name="Mondo S."/>
            <person name="Riley R."/>
            <person name="Otillar R."/>
            <person name="Haridas S."/>
            <person name="Lipzen A."/>
            <person name="Grimwood J."/>
            <person name="Schmutz J."/>
            <person name="Clum A."/>
            <person name="Reid I.D."/>
            <person name="Moisan M.C."/>
            <person name="Butler G."/>
            <person name="Nguyen T.T.M."/>
            <person name="Dewar K."/>
            <person name="Conant G."/>
            <person name="Drula E."/>
            <person name="Henrissat B."/>
            <person name="Hansel C."/>
            <person name="Singer S."/>
            <person name="Hutchinson M.I."/>
            <person name="de Vries R.P."/>
            <person name="Natvig D.O."/>
            <person name="Powell A.J."/>
            <person name="Tsang A."/>
            <person name="Grigoriev I.V."/>
        </authorList>
    </citation>
    <scope>NUCLEOTIDE SEQUENCE [LARGE SCALE GENOMIC DNA]</scope>
    <source>
        <strain evidence="1 2">CBS 620.91</strain>
    </source>
</reference>
<keyword evidence="2" id="KW-1185">Reference proteome</keyword>
<dbReference type="EMBL" id="JAZGSY010000131">
    <property type="protein sequence ID" value="KAL1840000.1"/>
    <property type="molecule type" value="Genomic_DNA"/>
</dbReference>
<organism evidence="1 2">
    <name type="scientific">Humicola insolens</name>
    <name type="common">Soft-rot fungus</name>
    <dbReference type="NCBI Taxonomy" id="85995"/>
    <lineage>
        <taxon>Eukaryota</taxon>
        <taxon>Fungi</taxon>
        <taxon>Dikarya</taxon>
        <taxon>Ascomycota</taxon>
        <taxon>Pezizomycotina</taxon>
        <taxon>Sordariomycetes</taxon>
        <taxon>Sordariomycetidae</taxon>
        <taxon>Sordariales</taxon>
        <taxon>Chaetomiaceae</taxon>
        <taxon>Mycothermus</taxon>
    </lineage>
</organism>
<gene>
    <name evidence="1" type="ORF">VTJ49DRAFT_917</name>
</gene>
<evidence type="ECO:0000313" key="1">
    <source>
        <dbReference type="EMBL" id="KAL1840000.1"/>
    </source>
</evidence>
<protein>
    <submittedName>
        <fullName evidence="1">Uncharacterized protein</fullName>
    </submittedName>
</protein>
<comment type="caution">
    <text evidence="1">The sequence shown here is derived from an EMBL/GenBank/DDBJ whole genome shotgun (WGS) entry which is preliminary data.</text>
</comment>